<dbReference type="GO" id="GO:0004252">
    <property type="term" value="F:serine-type endopeptidase activity"/>
    <property type="evidence" value="ECO:0007669"/>
    <property type="project" value="InterPro"/>
</dbReference>
<keyword evidence="7" id="KW-0812">Transmembrane</keyword>
<protein>
    <recommendedName>
        <fullName evidence="4 7">Signal peptidase I</fullName>
        <ecNumber evidence="3 7">3.4.21.89</ecNumber>
    </recommendedName>
</protein>
<comment type="similarity">
    <text evidence="2 7">Belongs to the peptidase S26 family.</text>
</comment>
<dbReference type="CDD" id="cd06530">
    <property type="entry name" value="S26_SPase_I"/>
    <property type="match status" value="1"/>
</dbReference>
<dbReference type="PROSITE" id="PS00761">
    <property type="entry name" value="SPASE_I_3"/>
    <property type="match status" value="1"/>
</dbReference>
<dbReference type="PANTHER" id="PTHR43390">
    <property type="entry name" value="SIGNAL PEPTIDASE I"/>
    <property type="match status" value="1"/>
</dbReference>
<comment type="catalytic activity">
    <reaction evidence="1 7">
        <text>Cleavage of hydrophobic, N-terminal signal or leader sequences from secreted and periplasmic proteins.</text>
        <dbReference type="EC" id="3.4.21.89"/>
    </reaction>
</comment>
<dbReference type="InterPro" id="IPR019533">
    <property type="entry name" value="Peptidase_S26"/>
</dbReference>
<dbReference type="GO" id="GO:0009003">
    <property type="term" value="F:signal peptidase activity"/>
    <property type="evidence" value="ECO:0007669"/>
    <property type="project" value="UniProtKB-EC"/>
</dbReference>
<feature type="active site" evidence="6">
    <location>
        <position position="106"/>
    </location>
</feature>
<dbReference type="SUPFAM" id="SSF51306">
    <property type="entry name" value="LexA/Signal peptidase"/>
    <property type="match status" value="1"/>
</dbReference>
<dbReference type="InterPro" id="IPR000223">
    <property type="entry name" value="Pept_S26A_signal_pept_1"/>
</dbReference>
<dbReference type="InterPro" id="IPR036286">
    <property type="entry name" value="LexA/Signal_pep-like_sf"/>
</dbReference>
<dbReference type="PROSITE" id="PS00760">
    <property type="entry name" value="SPASE_I_2"/>
    <property type="match status" value="1"/>
</dbReference>
<name>A0A0K6HYU8_9HYPH</name>
<evidence type="ECO:0000256" key="7">
    <source>
        <dbReference type="RuleBase" id="RU362042"/>
    </source>
</evidence>
<reference evidence="10" key="1">
    <citation type="submission" date="2015-08" db="EMBL/GenBank/DDBJ databases">
        <authorList>
            <person name="Varghese N."/>
        </authorList>
    </citation>
    <scope>NUCLEOTIDE SEQUENCE [LARGE SCALE GENOMIC DNA]</scope>
    <source>
        <strain evidence="10">DSM 23407</strain>
    </source>
</reference>
<dbReference type="Pfam" id="PF10502">
    <property type="entry name" value="Peptidase_S26"/>
    <property type="match status" value="1"/>
</dbReference>
<dbReference type="NCBIfam" id="TIGR02227">
    <property type="entry name" value="sigpep_I_bact"/>
    <property type="match status" value="1"/>
</dbReference>
<dbReference type="Gene3D" id="2.10.109.10">
    <property type="entry name" value="Umud Fragment, subunit A"/>
    <property type="match status" value="1"/>
</dbReference>
<dbReference type="PRINTS" id="PR00727">
    <property type="entry name" value="LEADERPTASE"/>
</dbReference>
<evidence type="ECO:0000256" key="2">
    <source>
        <dbReference type="ARBA" id="ARBA00009370"/>
    </source>
</evidence>
<organism evidence="9 10">
    <name type="scientific">Pannonibacter indicus</name>
    <dbReference type="NCBI Taxonomy" id="466044"/>
    <lineage>
        <taxon>Bacteria</taxon>
        <taxon>Pseudomonadati</taxon>
        <taxon>Pseudomonadota</taxon>
        <taxon>Alphaproteobacteria</taxon>
        <taxon>Hyphomicrobiales</taxon>
        <taxon>Stappiaceae</taxon>
        <taxon>Pannonibacter</taxon>
    </lineage>
</organism>
<dbReference type="Proteomes" id="UP000183900">
    <property type="component" value="Unassembled WGS sequence"/>
</dbReference>
<sequence>MSVTDKKKAKEGSLGETVKVIVQALLIALVVRTFLFQPFNIPSGSMMNTLLIGDYLFVSKYSYGYSRYSFPFGMPPFSGRLLSSDPQRGDVAVFKTPHDNSTDYIKRVIGLPGDEIQMIDGVLHINGEAVPRERIEDFIDKDSFGNERRVARYRETLPNGVSYDTLDLTPRGQSDNTRPFKVPAGHYFMMGDNRDNSTDSRVPVELGGVGYVPLDNFVGRAEVIFFSVDGGHPAWQFWYWPWSIRWDRLFQSI</sequence>
<feature type="active site" evidence="6">
    <location>
        <position position="45"/>
    </location>
</feature>
<dbReference type="AlphaFoldDB" id="A0A0K6HYU8"/>
<keyword evidence="7" id="KW-0645">Protease</keyword>
<proteinExistence type="inferred from homology"/>
<dbReference type="EC" id="3.4.21.89" evidence="3 7"/>
<dbReference type="RefSeq" id="WP_055455688.1">
    <property type="nucleotide sequence ID" value="NZ_CYHE01000005.1"/>
</dbReference>
<evidence type="ECO:0000256" key="3">
    <source>
        <dbReference type="ARBA" id="ARBA00013208"/>
    </source>
</evidence>
<evidence type="ECO:0000256" key="6">
    <source>
        <dbReference type="PIRSR" id="PIRSR600223-1"/>
    </source>
</evidence>
<gene>
    <name evidence="9" type="ORF">Ga0061067_1057</name>
</gene>
<dbReference type="InterPro" id="IPR019758">
    <property type="entry name" value="Pept_S26A_signal_pept_1_CS"/>
</dbReference>
<dbReference type="OrthoDB" id="9815782at2"/>
<keyword evidence="5 7" id="KW-0378">Hydrolase</keyword>
<evidence type="ECO:0000256" key="1">
    <source>
        <dbReference type="ARBA" id="ARBA00000677"/>
    </source>
</evidence>
<dbReference type="GO" id="GO:0016020">
    <property type="term" value="C:membrane"/>
    <property type="evidence" value="ECO:0007669"/>
    <property type="project" value="UniProtKB-SubCell"/>
</dbReference>
<dbReference type="InterPro" id="IPR019757">
    <property type="entry name" value="Pept_S26A_signal_pept_1_Lys-AS"/>
</dbReference>
<evidence type="ECO:0000256" key="5">
    <source>
        <dbReference type="ARBA" id="ARBA00022801"/>
    </source>
</evidence>
<accession>A0A0K6HYU8</accession>
<evidence type="ECO:0000313" key="9">
    <source>
        <dbReference type="EMBL" id="CUA96055.1"/>
    </source>
</evidence>
<evidence type="ECO:0000259" key="8">
    <source>
        <dbReference type="Pfam" id="PF10502"/>
    </source>
</evidence>
<feature type="domain" description="Peptidase S26" evidence="8">
    <location>
        <begin position="16"/>
        <end position="226"/>
    </location>
</feature>
<keyword evidence="7" id="KW-0472">Membrane</keyword>
<dbReference type="GO" id="GO:0006465">
    <property type="term" value="P:signal peptide processing"/>
    <property type="evidence" value="ECO:0007669"/>
    <property type="project" value="InterPro"/>
</dbReference>
<evidence type="ECO:0000313" key="10">
    <source>
        <dbReference type="Proteomes" id="UP000183900"/>
    </source>
</evidence>
<keyword evidence="10" id="KW-1185">Reference proteome</keyword>
<dbReference type="EMBL" id="CYHE01000005">
    <property type="protein sequence ID" value="CUA96055.1"/>
    <property type="molecule type" value="Genomic_DNA"/>
</dbReference>
<feature type="transmembrane region" description="Helical" evidence="7">
    <location>
        <begin position="20"/>
        <end position="39"/>
    </location>
</feature>
<dbReference type="PANTHER" id="PTHR43390:SF1">
    <property type="entry name" value="CHLOROPLAST PROCESSING PEPTIDASE"/>
    <property type="match status" value="1"/>
</dbReference>
<evidence type="ECO:0000256" key="4">
    <source>
        <dbReference type="ARBA" id="ARBA00019232"/>
    </source>
</evidence>
<comment type="subcellular location">
    <subcellularLocation>
        <location evidence="7">Membrane</location>
        <topology evidence="7">Single-pass type II membrane protein</topology>
    </subcellularLocation>
</comment>
<keyword evidence="7" id="KW-1133">Transmembrane helix</keyword>